<reference evidence="14 15" key="1">
    <citation type="submission" date="2023-10" db="EMBL/GenBank/DDBJ databases">
        <title>Genome-Wide Identification Analysis in wild type Solanum Pinnatisectum Reveals Some Genes Defensing Phytophthora Infestans.</title>
        <authorList>
            <person name="Sun C."/>
        </authorList>
    </citation>
    <scope>NUCLEOTIDE SEQUENCE [LARGE SCALE GENOMIC DNA]</scope>
    <source>
        <strain evidence="14">LQN</strain>
        <tissue evidence="14">Leaf</tissue>
    </source>
</reference>
<keyword evidence="3" id="KW-1003">Cell membrane</keyword>
<evidence type="ECO:0000256" key="12">
    <source>
        <dbReference type="SAM" id="SignalP"/>
    </source>
</evidence>
<proteinExistence type="inferred from homology"/>
<dbReference type="PANTHER" id="PTHR48063:SF90">
    <property type="entry name" value="OS11G0565920 PROTEIN"/>
    <property type="match status" value="1"/>
</dbReference>
<name>A0AAV9MQ88_9SOLN</name>
<accession>A0AAV9MQ88</accession>
<evidence type="ECO:0000256" key="3">
    <source>
        <dbReference type="ARBA" id="ARBA00022475"/>
    </source>
</evidence>
<keyword evidence="10" id="KW-0325">Glycoprotein</keyword>
<feature type="transmembrane region" description="Helical" evidence="11">
    <location>
        <begin position="935"/>
        <end position="956"/>
    </location>
</feature>
<evidence type="ECO:0000256" key="9">
    <source>
        <dbReference type="ARBA" id="ARBA00023136"/>
    </source>
</evidence>
<dbReference type="Pfam" id="PF13516">
    <property type="entry name" value="LRR_6"/>
    <property type="match status" value="1"/>
</dbReference>
<dbReference type="SMART" id="SM00365">
    <property type="entry name" value="LRR_SD22"/>
    <property type="match status" value="6"/>
</dbReference>
<evidence type="ECO:0000313" key="14">
    <source>
        <dbReference type="EMBL" id="KAK4739229.1"/>
    </source>
</evidence>
<evidence type="ECO:0000256" key="2">
    <source>
        <dbReference type="ARBA" id="ARBA00009592"/>
    </source>
</evidence>
<evidence type="ECO:0000256" key="4">
    <source>
        <dbReference type="ARBA" id="ARBA00022614"/>
    </source>
</evidence>
<sequence length="995" mass="111805">MACWKILVVLFLLSFPLPVSVKAIKAVSLPLTNTTEAKVRCVKSERNALLRFKQGFTDPSDRLASWVGKECCIWKGIYCDAGYNVIRLDLNDRTNNCYWKKVGYLIPGNSTCLGGNISSDLLDLHHLEYLDLGGNDFQGLTTPNFLSSLKKLQYLNLSFSSLIGVPPSLGNLSNLQYLSFHACSYPFDTVERSWVKDLNWVSGLSSLKYLDLSYVNLSSATHWLDSINKLPSLVTLSLQNCSLHYLPYSFPNWNMTSLSYLSLSQNNFVNSELPKWLSNATTIETLYMVYSNIQGPISNVEWGKLCNLQKLYLEQNKLNGDISRVVEGLSNCSNPTIEVLSLGENVLKGELPNSLGHLKNLRILSISFNMISGTVPASIEQLSRLEILYLGENQLKGPLPESIFNFSELTELRLTTNALEGNLSQNHFARLHQLKVLSLSCGRSFSVNLSNEWVPPFSLYGIELRSCSLGPKFPTWLKIQKQLQWVILTNGSISEPIPPWLWMMCSQFYLLDLSDNQIGGSLPRIVNFPSTYQIWTVGFYFSYYYGVVVDLSSNHFHGSLPLWPTVTHLNLANNWFSGYIPLNIGHVMTKLQVLDLSGNAFIGTIPYSITSVKQLLRLDLSDNHLSGKIPDWWYDLQQLQVIDLSGNNLSGTIPPSVCSPLSLFWLRLCRNNLSGGLPKSLRNCNSLLALDIGENRITGTIPEWFGESLLSLQKLRMTGNMIHGRIPPQLCQLSNLQILHLSHNNLTGSIPSCLGTLRGLKLVKFYKWFPNYLYFSYVFTPKMELVEKGTKKTYTFTLDQVNLIDLSCNNLQGEIPNEITALSALSTLNLSRNQLSGRIPEDIGSMQQLETLDLSSNHLSGPIPLSMASITSLSYLNLSHNNLHGPIPSTNQFGTFTDPSCFEGNPELCGKPLTTNCSLPRKREIEEDDEIRHCFFVSAGVGFIAMFLATFISLTIKKSWGYWCFHFMEEVGERIIRCCMGFMACLNRIFSVTRN</sequence>
<dbReference type="InterPro" id="IPR046956">
    <property type="entry name" value="RLP23-like"/>
</dbReference>
<dbReference type="FunFam" id="3.80.10.10:FF:000041">
    <property type="entry name" value="LRR receptor-like serine/threonine-protein kinase ERECTA"/>
    <property type="match status" value="1"/>
</dbReference>
<dbReference type="FunFam" id="3.80.10.10:FF:000095">
    <property type="entry name" value="LRR receptor-like serine/threonine-protein kinase GSO1"/>
    <property type="match status" value="1"/>
</dbReference>
<dbReference type="PRINTS" id="PR00019">
    <property type="entry name" value="LEURICHRPT"/>
</dbReference>
<dbReference type="PROSITE" id="PS51450">
    <property type="entry name" value="LRR"/>
    <property type="match status" value="1"/>
</dbReference>
<dbReference type="EMBL" id="JAWPEI010000001">
    <property type="protein sequence ID" value="KAK4739229.1"/>
    <property type="molecule type" value="Genomic_DNA"/>
</dbReference>
<evidence type="ECO:0000256" key="5">
    <source>
        <dbReference type="ARBA" id="ARBA00022692"/>
    </source>
</evidence>
<dbReference type="Pfam" id="PF13855">
    <property type="entry name" value="LRR_8"/>
    <property type="match status" value="2"/>
</dbReference>
<dbReference type="InterPro" id="IPR032675">
    <property type="entry name" value="LRR_dom_sf"/>
</dbReference>
<dbReference type="Pfam" id="PF08263">
    <property type="entry name" value="LRRNT_2"/>
    <property type="match status" value="1"/>
</dbReference>
<dbReference type="GO" id="GO:0050832">
    <property type="term" value="P:defense response to fungus"/>
    <property type="evidence" value="ECO:0007669"/>
    <property type="project" value="UniProtKB-ARBA"/>
</dbReference>
<dbReference type="AlphaFoldDB" id="A0AAV9MQ88"/>
<keyword evidence="9 11" id="KW-0472">Membrane</keyword>
<evidence type="ECO:0000256" key="8">
    <source>
        <dbReference type="ARBA" id="ARBA00022989"/>
    </source>
</evidence>
<dbReference type="SMART" id="SM00369">
    <property type="entry name" value="LRR_TYP"/>
    <property type="match status" value="11"/>
</dbReference>
<protein>
    <recommendedName>
        <fullName evidence="13">Leucine-rich repeat-containing N-terminal plant-type domain-containing protein</fullName>
    </recommendedName>
</protein>
<feature type="chain" id="PRO_5043429425" description="Leucine-rich repeat-containing N-terminal plant-type domain-containing protein" evidence="12">
    <location>
        <begin position="24"/>
        <end position="995"/>
    </location>
</feature>
<dbReference type="SUPFAM" id="SSF52058">
    <property type="entry name" value="L domain-like"/>
    <property type="match status" value="3"/>
</dbReference>
<keyword evidence="6 12" id="KW-0732">Signal</keyword>
<dbReference type="Pfam" id="PF00560">
    <property type="entry name" value="LRR_1"/>
    <property type="match status" value="5"/>
</dbReference>
<keyword evidence="4" id="KW-0433">Leucine-rich repeat</keyword>
<organism evidence="14 15">
    <name type="scientific">Solanum pinnatisectum</name>
    <name type="common">tansyleaf nightshade</name>
    <dbReference type="NCBI Taxonomy" id="50273"/>
    <lineage>
        <taxon>Eukaryota</taxon>
        <taxon>Viridiplantae</taxon>
        <taxon>Streptophyta</taxon>
        <taxon>Embryophyta</taxon>
        <taxon>Tracheophyta</taxon>
        <taxon>Spermatophyta</taxon>
        <taxon>Magnoliopsida</taxon>
        <taxon>eudicotyledons</taxon>
        <taxon>Gunneridae</taxon>
        <taxon>Pentapetalae</taxon>
        <taxon>asterids</taxon>
        <taxon>lamiids</taxon>
        <taxon>Solanales</taxon>
        <taxon>Solanaceae</taxon>
        <taxon>Solanoideae</taxon>
        <taxon>Solaneae</taxon>
        <taxon>Solanum</taxon>
    </lineage>
</organism>
<dbReference type="FunFam" id="3.80.10.10:FF:000111">
    <property type="entry name" value="LRR receptor-like serine/threonine-protein kinase ERECTA"/>
    <property type="match status" value="1"/>
</dbReference>
<keyword evidence="15" id="KW-1185">Reference proteome</keyword>
<dbReference type="InterPro" id="IPR003591">
    <property type="entry name" value="Leu-rich_rpt_typical-subtyp"/>
</dbReference>
<dbReference type="InterPro" id="IPR013210">
    <property type="entry name" value="LRR_N_plant-typ"/>
</dbReference>
<evidence type="ECO:0000256" key="6">
    <source>
        <dbReference type="ARBA" id="ARBA00022729"/>
    </source>
</evidence>
<evidence type="ECO:0000256" key="11">
    <source>
        <dbReference type="SAM" id="Phobius"/>
    </source>
</evidence>
<evidence type="ECO:0000256" key="1">
    <source>
        <dbReference type="ARBA" id="ARBA00004251"/>
    </source>
</evidence>
<comment type="subcellular location">
    <subcellularLocation>
        <location evidence="1">Cell membrane</location>
        <topology evidence="1">Single-pass type I membrane protein</topology>
    </subcellularLocation>
</comment>
<evidence type="ECO:0000256" key="10">
    <source>
        <dbReference type="ARBA" id="ARBA00023180"/>
    </source>
</evidence>
<comment type="similarity">
    <text evidence="2">Belongs to the RLP family.</text>
</comment>
<dbReference type="GO" id="GO:0005886">
    <property type="term" value="C:plasma membrane"/>
    <property type="evidence" value="ECO:0007669"/>
    <property type="project" value="UniProtKB-SubCell"/>
</dbReference>
<gene>
    <name evidence="14" type="ORF">R3W88_002926</name>
</gene>
<keyword evidence="8 11" id="KW-1133">Transmembrane helix</keyword>
<evidence type="ECO:0000256" key="7">
    <source>
        <dbReference type="ARBA" id="ARBA00022737"/>
    </source>
</evidence>
<keyword evidence="5 11" id="KW-0812">Transmembrane</keyword>
<evidence type="ECO:0000313" key="15">
    <source>
        <dbReference type="Proteomes" id="UP001311915"/>
    </source>
</evidence>
<keyword evidence="7" id="KW-0677">Repeat</keyword>
<comment type="caution">
    <text evidence="14">The sequence shown here is derived from an EMBL/GenBank/DDBJ whole genome shotgun (WGS) entry which is preliminary data.</text>
</comment>
<feature type="signal peptide" evidence="12">
    <location>
        <begin position="1"/>
        <end position="23"/>
    </location>
</feature>
<dbReference type="Proteomes" id="UP001311915">
    <property type="component" value="Unassembled WGS sequence"/>
</dbReference>
<dbReference type="InterPro" id="IPR001611">
    <property type="entry name" value="Leu-rich_rpt"/>
</dbReference>
<dbReference type="Gene3D" id="3.80.10.10">
    <property type="entry name" value="Ribonuclease Inhibitor"/>
    <property type="match status" value="4"/>
</dbReference>
<evidence type="ECO:0000259" key="13">
    <source>
        <dbReference type="Pfam" id="PF08263"/>
    </source>
</evidence>
<feature type="domain" description="Leucine-rich repeat-containing N-terminal plant-type" evidence="13">
    <location>
        <begin position="43"/>
        <end position="80"/>
    </location>
</feature>
<dbReference type="PANTHER" id="PTHR48063">
    <property type="entry name" value="LRR RECEPTOR-LIKE KINASE"/>
    <property type="match status" value="1"/>
</dbReference>